<feature type="region of interest" description="Disordered" evidence="1">
    <location>
        <begin position="308"/>
        <end position="410"/>
    </location>
</feature>
<feature type="compositionally biased region" description="Basic and acidic residues" evidence="1">
    <location>
        <begin position="1225"/>
        <end position="1239"/>
    </location>
</feature>
<dbReference type="Pfam" id="PF02213">
    <property type="entry name" value="GYF"/>
    <property type="match status" value="1"/>
</dbReference>
<reference evidence="3" key="1">
    <citation type="submission" date="2022-05" db="EMBL/GenBank/DDBJ databases">
        <authorList>
            <person name="Okamura Y."/>
        </authorList>
    </citation>
    <scope>NUCLEOTIDE SEQUENCE</scope>
</reference>
<dbReference type="PANTHER" id="PTHR14445:SF36">
    <property type="entry name" value="FI03272P-RELATED"/>
    <property type="match status" value="1"/>
</dbReference>
<dbReference type="InterPro" id="IPR003169">
    <property type="entry name" value="GYF"/>
</dbReference>
<feature type="compositionally biased region" description="Polar residues" evidence="1">
    <location>
        <begin position="369"/>
        <end position="396"/>
    </location>
</feature>
<dbReference type="PANTHER" id="PTHR14445">
    <property type="entry name" value="GRB10 INTERACTING GYF PROTEIN"/>
    <property type="match status" value="1"/>
</dbReference>
<feature type="region of interest" description="Disordered" evidence="1">
    <location>
        <begin position="1"/>
        <end position="80"/>
    </location>
</feature>
<feature type="region of interest" description="Disordered" evidence="1">
    <location>
        <begin position="486"/>
        <end position="507"/>
    </location>
</feature>
<dbReference type="InterPro" id="IPR051640">
    <property type="entry name" value="GRB10-interact_GYF"/>
</dbReference>
<keyword evidence="4" id="KW-1185">Reference proteome</keyword>
<dbReference type="Proteomes" id="UP001152562">
    <property type="component" value="Unassembled WGS sequence"/>
</dbReference>
<feature type="compositionally biased region" description="Polar residues" evidence="1">
    <location>
        <begin position="20"/>
        <end position="80"/>
    </location>
</feature>
<accession>A0A9P0XJE0</accession>
<organism evidence="3 4">
    <name type="scientific">Pieris brassicae</name>
    <name type="common">White butterfly</name>
    <name type="synonym">Large white butterfly</name>
    <dbReference type="NCBI Taxonomy" id="7116"/>
    <lineage>
        <taxon>Eukaryota</taxon>
        <taxon>Metazoa</taxon>
        <taxon>Ecdysozoa</taxon>
        <taxon>Arthropoda</taxon>
        <taxon>Hexapoda</taxon>
        <taxon>Insecta</taxon>
        <taxon>Pterygota</taxon>
        <taxon>Neoptera</taxon>
        <taxon>Endopterygota</taxon>
        <taxon>Lepidoptera</taxon>
        <taxon>Glossata</taxon>
        <taxon>Ditrysia</taxon>
        <taxon>Papilionoidea</taxon>
        <taxon>Pieridae</taxon>
        <taxon>Pierinae</taxon>
        <taxon>Pieris</taxon>
    </lineage>
</organism>
<feature type="compositionally biased region" description="Polar residues" evidence="1">
    <location>
        <begin position="1210"/>
        <end position="1224"/>
    </location>
</feature>
<feature type="compositionally biased region" description="Polar residues" evidence="1">
    <location>
        <begin position="176"/>
        <end position="186"/>
    </location>
</feature>
<feature type="compositionally biased region" description="Basic and acidic residues" evidence="1">
    <location>
        <begin position="936"/>
        <end position="957"/>
    </location>
</feature>
<dbReference type="SMART" id="SM00444">
    <property type="entry name" value="GYF"/>
    <property type="match status" value="1"/>
</dbReference>
<evidence type="ECO:0000313" key="3">
    <source>
        <dbReference type="EMBL" id="CAH4038698.1"/>
    </source>
</evidence>
<evidence type="ECO:0000256" key="1">
    <source>
        <dbReference type="SAM" id="MobiDB-lite"/>
    </source>
</evidence>
<dbReference type="GO" id="GO:0005829">
    <property type="term" value="C:cytosol"/>
    <property type="evidence" value="ECO:0007669"/>
    <property type="project" value="TreeGrafter"/>
</dbReference>
<evidence type="ECO:0000313" key="4">
    <source>
        <dbReference type="Proteomes" id="UP001152562"/>
    </source>
</evidence>
<feature type="domain" description="GYF" evidence="2">
    <location>
        <begin position="698"/>
        <end position="746"/>
    </location>
</feature>
<feature type="compositionally biased region" description="Polar residues" evidence="1">
    <location>
        <begin position="213"/>
        <end position="234"/>
    </location>
</feature>
<dbReference type="PROSITE" id="PS50829">
    <property type="entry name" value="GYF"/>
    <property type="match status" value="1"/>
</dbReference>
<dbReference type="EMBL" id="CALOZG010000087">
    <property type="protein sequence ID" value="CAH4038698.1"/>
    <property type="molecule type" value="Genomic_DNA"/>
</dbReference>
<name>A0A9P0XJE0_PIEBR</name>
<feature type="region of interest" description="Disordered" evidence="1">
    <location>
        <begin position="1190"/>
        <end position="1239"/>
    </location>
</feature>
<feature type="compositionally biased region" description="Polar residues" evidence="1">
    <location>
        <begin position="491"/>
        <end position="502"/>
    </location>
</feature>
<comment type="caution">
    <text evidence="3">The sequence shown here is derived from an EMBL/GenBank/DDBJ whole genome shotgun (WGS) entry which is preliminary data.</text>
</comment>
<feature type="compositionally biased region" description="Basic and acidic residues" evidence="1">
    <location>
        <begin position="253"/>
        <end position="283"/>
    </location>
</feature>
<proteinExistence type="predicted"/>
<feature type="region of interest" description="Disordered" evidence="1">
    <location>
        <begin position="902"/>
        <end position="1002"/>
    </location>
</feature>
<dbReference type="InterPro" id="IPR035445">
    <property type="entry name" value="GYF-like_dom_sf"/>
</dbReference>
<sequence length="1393" mass="153677">MGSGGTPIKFGPEWLRNLGEGTNQGTSPRQNNQNNPGVSESAQGTSSRGLNNLQSTRTSSRDTIVGTSSGSTTQLSAGSQNFRQNNISRIHLANLRYGREEMLALYDRMVAAPEQLRQFELLYQSRGKAPCALNIFKDGQTVPVEATTGGQIGGTGPTSYTGRGRGNGVGTVYSKKPTTVRPNATNIGRDWNKVRADPAQGGSVPPTEEVRRSWNTSSAPRATRQATTEQSGWASTKLFRNRRPIRSTNWRQSGREEGDEWRSQEHNSRFPNPEREWPERPSQETRQSWNANRRPWNEAQNDEIPEWANDNADAGAGTFDSSGAFHGCSDEPRPPEQTFSVTRHQEEGAEQWWSSEKAKKLSPKRLTSDRTQGQASTSDDASTETAPTNVNESEVTMTEGMPDNDGKTKNYDAIMRPDIDVGNESNNLSNFQSVMISQNNTLRQKHQNIVTSTSSTTQMRSSYAIFTENSNREAEQPNNVQQEKLFEGPSADNNMPVRNNATPIKPHGSTVDMSVLPPGQPGQQGGLVNTQMQIGPSTTGLEVHIVPSTTNIPSPGQNSIASLGLQNSASGTTLHIQKNEMMMPPLHGLPQMMSNTAFNPGMNMAMPMPMPTMQHHSNMMDAFQQNVRPHDMTQSNASVPYLGQNNNVPMGNNLPPNPAMGVCMFPPQGIPRHAAPPPPINSVYSGPSVISNAQNFLADLWYYEDPEKKIQGPFTSQEMWNWYVAGYFQPSLIVRRAFENTMRPLADYGPMPFFKGGMNSHVNCPRAPDGINPQAGFGLGETSRVWSPAPHNQNAIWTEPMMYPESNVNNLPRHFWDVEPPAMPSKSIILPKDMKTEDEILAQILSSQNIPLPGVPSSENMTPLNNVHTMSVNGGFPKPPVVPDLSQLPAIQPEMIPRYSPTTVEAKPERKEPEPTMNPVPVEPDAESAKVPPTKGEVKILKPNKNETDKSKNKDAYSTKTKAKKPKEEIKEINATVTTDEVASKSLGKRSVESSPSKASKDVKVLNKKELEKEKKELLKDGFTIVKGAEKNNNKEIKKKVEEAKAVEEAARKKKEEEAVVAADEARKVVLATVIKKQVDQQQQKQVADSVAKKAPWSAVATQAAATSKSGLTLAVIQRLEREKKLEQIKEQQQMMQIIAQQQAATLAREQEVQAGLGWATKKNPNATSPNLAEIQSKTRRQAATATVTSEVLEEKSQTSPVAANHVPWGNSSNGGFWDSPSQRIKSEPEKSETKPVETKIKCKSPVRAEPLKKKTPAMEFDAWCTQALGLWSSNIDVPTFMVFLKDIESPYEVKDYVKYYLGESRESIDFSRQFLERRSKLLRVGMVTPSDDLCSPALAINPRNNSISDYQEVKGKGKKTKKNKMMKVDARILGFSVTASEDRINVGDIDTA</sequence>
<evidence type="ECO:0000259" key="2">
    <source>
        <dbReference type="PROSITE" id="PS50829"/>
    </source>
</evidence>
<feature type="region of interest" description="Disordered" evidence="1">
    <location>
        <begin position="147"/>
        <end position="294"/>
    </location>
</feature>
<dbReference type="SUPFAM" id="SSF55277">
    <property type="entry name" value="GYF domain"/>
    <property type="match status" value="1"/>
</dbReference>
<dbReference type="Gene3D" id="3.30.1490.40">
    <property type="match status" value="1"/>
</dbReference>
<protein>
    <recommendedName>
        <fullName evidence="2">GYF domain-containing protein</fullName>
    </recommendedName>
</protein>
<gene>
    <name evidence="3" type="ORF">PIBRA_LOCUS14211</name>
</gene>